<gene>
    <name evidence="2" type="ORF">C7455_101603</name>
</gene>
<dbReference type="Gene3D" id="3.40.250.10">
    <property type="entry name" value="Rhodanese-like domain"/>
    <property type="match status" value="4"/>
</dbReference>
<dbReference type="GO" id="GO:0016740">
    <property type="term" value="F:transferase activity"/>
    <property type="evidence" value="ECO:0007669"/>
    <property type="project" value="UniProtKB-KW"/>
</dbReference>
<evidence type="ECO:0000313" key="3">
    <source>
        <dbReference type="Proteomes" id="UP000245708"/>
    </source>
</evidence>
<dbReference type="InterPro" id="IPR001763">
    <property type="entry name" value="Rhodanese-like_dom"/>
</dbReference>
<dbReference type="PANTHER" id="PTHR43031">
    <property type="entry name" value="FAD-DEPENDENT OXIDOREDUCTASE"/>
    <property type="match status" value="1"/>
</dbReference>
<dbReference type="SMART" id="SM00450">
    <property type="entry name" value="RHOD"/>
    <property type="match status" value="4"/>
</dbReference>
<evidence type="ECO:0000259" key="1">
    <source>
        <dbReference type="PROSITE" id="PS50206"/>
    </source>
</evidence>
<protein>
    <submittedName>
        <fullName evidence="2">Rhodanese-related sulfurtransferase</fullName>
    </submittedName>
</protein>
<accession>A0A316GNF8</accession>
<dbReference type="InterPro" id="IPR050229">
    <property type="entry name" value="GlpE_sulfurtransferase"/>
</dbReference>
<evidence type="ECO:0000313" key="2">
    <source>
        <dbReference type="EMBL" id="PWK62575.1"/>
    </source>
</evidence>
<dbReference type="PANTHER" id="PTHR43031:SF7">
    <property type="entry name" value="NITRIC OXIDE REDUCTASE FLRD-NAD(+) REDUCTASE"/>
    <property type="match status" value="1"/>
</dbReference>
<dbReference type="EMBL" id="QGGW01000001">
    <property type="protein sequence ID" value="PWK62575.1"/>
    <property type="molecule type" value="Genomic_DNA"/>
</dbReference>
<proteinExistence type="predicted"/>
<feature type="domain" description="Rhodanese" evidence="1">
    <location>
        <begin position="271"/>
        <end position="464"/>
    </location>
</feature>
<dbReference type="OrthoDB" id="9802991at2"/>
<comment type="caution">
    <text evidence="2">The sequence shown here is derived from an EMBL/GenBank/DDBJ whole genome shotgun (WGS) entry which is preliminary data.</text>
</comment>
<dbReference type="SUPFAM" id="SSF52821">
    <property type="entry name" value="Rhodanese/Cell cycle control phosphatase"/>
    <property type="match status" value="4"/>
</dbReference>
<dbReference type="Pfam" id="PF00581">
    <property type="entry name" value="Rhodanese"/>
    <property type="match status" value="2"/>
</dbReference>
<dbReference type="Proteomes" id="UP000245708">
    <property type="component" value="Unassembled WGS sequence"/>
</dbReference>
<name>A0A316GNF8_9RHOB</name>
<feature type="domain" description="Rhodanese" evidence="1">
    <location>
        <begin position="16"/>
        <end position="106"/>
    </location>
</feature>
<keyword evidence="2" id="KW-0808">Transferase</keyword>
<dbReference type="PROSITE" id="PS50206">
    <property type="entry name" value="RHODANESE_3"/>
    <property type="match status" value="3"/>
</dbReference>
<feature type="domain" description="Rhodanese" evidence="1">
    <location>
        <begin position="139"/>
        <end position="228"/>
    </location>
</feature>
<dbReference type="RefSeq" id="WP_109665292.1">
    <property type="nucleotide sequence ID" value="NZ_QGGW01000001.1"/>
</dbReference>
<sequence length="517" mass="54145">MSDIITPAQAAARVLGHHEVALIDLREAGPFSEGHPLFAVPCPFSEMELAIGALVPRLSAPIILIDGGDKIAQMAAETLADMGYSDVSVVAGGTPAWAAAGYTLYKGVHVPSKTLGELAELALHPRPVAPADLAKWLSGGRDVLFFDTRPAAEHAKMTVPGATCLPNGELPHRLDSLPEGLPIVLTCAGRTRGIVGAASLSLIAPEREVWWLEDGTQGWRLAGFDLVRDVTPAALPPGDPDSTRARATMFIERHKIPEAGAAEVAAMLSDTTRTTYVLDVRDPAETAADPVPCARSAPVVTLVQATDLFIGLRRARVVLVDDLGLRGGLAAYWLRALGYEVAVCTLTDALRDLPPVARPDPAIAPAPRIAADRALADVATGRARLVDLRASAVHRNGTVAGAQWSIRSRLRDLSAGPEAIYLIGDASPRAVLAATTLSALGRADVRVVEGGLPALAAAGAVIVAGAAMEMSEAVDVISFAHGRHDGDADASRLYLSWEKGLVDQLSAGEGAQFHLRP</sequence>
<dbReference type="AlphaFoldDB" id="A0A316GNF8"/>
<keyword evidence="3" id="KW-1185">Reference proteome</keyword>
<reference evidence="2 3" key="1">
    <citation type="submission" date="2018-05" db="EMBL/GenBank/DDBJ databases">
        <title>Genomic Encyclopedia of Type Strains, Phase IV (KMG-IV): sequencing the most valuable type-strain genomes for metagenomic binning, comparative biology and taxonomic classification.</title>
        <authorList>
            <person name="Goeker M."/>
        </authorList>
    </citation>
    <scope>NUCLEOTIDE SEQUENCE [LARGE SCALE GENOMIC DNA]</scope>
    <source>
        <strain evidence="2 3">DSM 16097</strain>
    </source>
</reference>
<organism evidence="2 3">
    <name type="scientific">Roseicyclus mahoneyensis</name>
    <dbReference type="NCBI Taxonomy" id="164332"/>
    <lineage>
        <taxon>Bacteria</taxon>
        <taxon>Pseudomonadati</taxon>
        <taxon>Pseudomonadota</taxon>
        <taxon>Alphaproteobacteria</taxon>
        <taxon>Rhodobacterales</taxon>
        <taxon>Roseobacteraceae</taxon>
        <taxon>Roseicyclus</taxon>
    </lineage>
</organism>
<dbReference type="InterPro" id="IPR036873">
    <property type="entry name" value="Rhodanese-like_dom_sf"/>
</dbReference>